<evidence type="ECO:0000256" key="3">
    <source>
        <dbReference type="ARBA" id="ARBA00022833"/>
    </source>
</evidence>
<evidence type="ECO:0000259" key="4">
    <source>
        <dbReference type="Pfam" id="PF00628"/>
    </source>
</evidence>
<evidence type="ECO:0000313" key="5">
    <source>
        <dbReference type="EMBL" id="CAD2217423.1"/>
    </source>
</evidence>
<dbReference type="SUPFAM" id="SSF57903">
    <property type="entry name" value="FYVE/PHD zinc finger"/>
    <property type="match status" value="1"/>
</dbReference>
<keyword evidence="3" id="KW-0862">Zinc</keyword>
<dbReference type="AlphaFoldDB" id="A0A7G2CFF0"/>
<dbReference type="OrthoDB" id="270215at2759"/>
<dbReference type="InterPro" id="IPR011011">
    <property type="entry name" value="Znf_FYVE_PHD"/>
</dbReference>
<accession>A0A7G2CFF0</accession>
<dbReference type="Proteomes" id="UP000515908">
    <property type="component" value="Chromosome 08"/>
</dbReference>
<evidence type="ECO:0000256" key="1">
    <source>
        <dbReference type="ARBA" id="ARBA00022723"/>
    </source>
</evidence>
<keyword evidence="1" id="KW-0479">Metal-binding</keyword>
<evidence type="ECO:0000313" key="6">
    <source>
        <dbReference type="Proteomes" id="UP000515908"/>
    </source>
</evidence>
<protein>
    <recommendedName>
        <fullName evidence="4">PHD-type domain-containing protein</fullName>
    </recommendedName>
</protein>
<name>A0A7G2CFF0_9TRYP</name>
<feature type="domain" description="PHD-type" evidence="4">
    <location>
        <begin position="51"/>
        <end position="100"/>
    </location>
</feature>
<dbReference type="Gene3D" id="3.30.40.10">
    <property type="entry name" value="Zinc/RING finger domain, C3HC4 (zinc finger)"/>
    <property type="match status" value="1"/>
</dbReference>
<keyword evidence="2" id="KW-0863">Zinc-finger</keyword>
<keyword evidence="6" id="KW-1185">Reference proteome</keyword>
<organism evidence="5 6">
    <name type="scientific">Angomonas deanei</name>
    <dbReference type="NCBI Taxonomy" id="59799"/>
    <lineage>
        <taxon>Eukaryota</taxon>
        <taxon>Discoba</taxon>
        <taxon>Euglenozoa</taxon>
        <taxon>Kinetoplastea</taxon>
        <taxon>Metakinetoplastina</taxon>
        <taxon>Trypanosomatida</taxon>
        <taxon>Trypanosomatidae</taxon>
        <taxon>Strigomonadinae</taxon>
        <taxon>Angomonas</taxon>
    </lineage>
</organism>
<dbReference type="EMBL" id="LR877152">
    <property type="protein sequence ID" value="CAD2217423.1"/>
    <property type="molecule type" value="Genomic_DNA"/>
</dbReference>
<proteinExistence type="predicted"/>
<dbReference type="Pfam" id="PF00628">
    <property type="entry name" value="PHD"/>
    <property type="match status" value="1"/>
</dbReference>
<dbReference type="VEuPathDB" id="TriTrypDB:ADEAN_000490100"/>
<dbReference type="InterPro" id="IPR019787">
    <property type="entry name" value="Znf_PHD-finger"/>
</dbReference>
<evidence type="ECO:0000256" key="2">
    <source>
        <dbReference type="ARBA" id="ARBA00022771"/>
    </source>
</evidence>
<dbReference type="InterPro" id="IPR013083">
    <property type="entry name" value="Znf_RING/FYVE/PHD"/>
</dbReference>
<sequence>MSHAKTLQCSRCSHTRPYVAIPPESSYMCRECVEQHWKEGEGLLPPGTFKCCPTETSEGKDGVIQCRNCGCWYHYACLNITSTSLREYLSLSTTKWYCPEPRCAEKVIRDHVHR</sequence>
<dbReference type="GO" id="GO:0008270">
    <property type="term" value="F:zinc ion binding"/>
    <property type="evidence" value="ECO:0007669"/>
    <property type="project" value="UniProtKB-KW"/>
</dbReference>
<reference evidence="5 6" key="1">
    <citation type="submission" date="2020-08" db="EMBL/GenBank/DDBJ databases">
        <authorList>
            <person name="Newling K."/>
            <person name="Davey J."/>
            <person name="Forrester S."/>
        </authorList>
    </citation>
    <scope>NUCLEOTIDE SEQUENCE [LARGE SCALE GENOMIC DNA]</scope>
    <source>
        <strain evidence="6">Crithidia deanei Carvalho (ATCC PRA-265)</strain>
    </source>
</reference>
<gene>
    <name evidence="5" type="ORF">ADEAN_000490100</name>
</gene>